<feature type="non-terminal residue" evidence="1">
    <location>
        <position position="165"/>
    </location>
</feature>
<organism evidence="1 2">
    <name type="scientific">Coemansia aciculifera</name>
    <dbReference type="NCBI Taxonomy" id="417176"/>
    <lineage>
        <taxon>Eukaryota</taxon>
        <taxon>Fungi</taxon>
        <taxon>Fungi incertae sedis</taxon>
        <taxon>Zoopagomycota</taxon>
        <taxon>Kickxellomycotina</taxon>
        <taxon>Kickxellomycetes</taxon>
        <taxon>Kickxellales</taxon>
        <taxon>Kickxellaceae</taxon>
        <taxon>Coemansia</taxon>
    </lineage>
</organism>
<dbReference type="EMBL" id="JANBVB010000186">
    <property type="protein sequence ID" value="KAJ2896557.1"/>
    <property type="molecule type" value="Genomic_DNA"/>
</dbReference>
<evidence type="ECO:0000313" key="1">
    <source>
        <dbReference type="EMBL" id="KAJ2896557.1"/>
    </source>
</evidence>
<evidence type="ECO:0000313" key="2">
    <source>
        <dbReference type="Proteomes" id="UP001139981"/>
    </source>
</evidence>
<keyword evidence="2" id="KW-1185">Reference proteome</keyword>
<protein>
    <submittedName>
        <fullName evidence="1">Uncharacterized protein</fullName>
    </submittedName>
</protein>
<gene>
    <name evidence="1" type="ORF">IWW38_001982</name>
</gene>
<comment type="caution">
    <text evidence="1">The sequence shown here is derived from an EMBL/GenBank/DDBJ whole genome shotgun (WGS) entry which is preliminary data.</text>
</comment>
<dbReference type="Proteomes" id="UP001139981">
    <property type="component" value="Unassembled WGS sequence"/>
</dbReference>
<proteinExistence type="predicted"/>
<reference evidence="1" key="1">
    <citation type="submission" date="2022-07" db="EMBL/GenBank/DDBJ databases">
        <title>Phylogenomic reconstructions and comparative analyses of Kickxellomycotina fungi.</title>
        <authorList>
            <person name="Reynolds N.K."/>
            <person name="Stajich J.E."/>
            <person name="Barry K."/>
            <person name="Grigoriev I.V."/>
            <person name="Crous P."/>
            <person name="Smith M.E."/>
        </authorList>
    </citation>
    <scope>NUCLEOTIDE SEQUENCE</scope>
    <source>
        <strain evidence="1">CBS 190363</strain>
    </source>
</reference>
<accession>A0ACC1M5N0</accession>
<sequence>RRSHTTSLAQRPTTTLSTACGLHWRSCAIPLPCIWIILLITASPARISSSQMSICHTRCRIPPSGLTCWRRLPMSLRACRCGTGPTTTTSAARRCVSWLMAGCVPSWPPAAGLTRATLSAATCSRNGPSTSTASTPASLPCSTPPRRPSSAASAITSFARATHPS</sequence>
<name>A0ACC1M5N0_9FUNG</name>
<feature type="non-terminal residue" evidence="1">
    <location>
        <position position="1"/>
    </location>
</feature>